<keyword evidence="2" id="KW-0804">Transcription</keyword>
<dbReference type="SUPFAM" id="SSF52317">
    <property type="entry name" value="Class I glutamine amidotransferase-like"/>
    <property type="match status" value="1"/>
</dbReference>
<dbReference type="Pfam" id="PF01965">
    <property type="entry name" value="DJ-1_PfpI"/>
    <property type="match status" value="1"/>
</dbReference>
<dbReference type="PANTHER" id="PTHR43130">
    <property type="entry name" value="ARAC-FAMILY TRANSCRIPTIONAL REGULATOR"/>
    <property type="match status" value="1"/>
</dbReference>
<dbReference type="Gene3D" id="1.10.10.60">
    <property type="entry name" value="Homeodomain-like"/>
    <property type="match status" value="1"/>
</dbReference>
<keyword evidence="5" id="KW-1185">Reference proteome</keyword>
<dbReference type="InterPro" id="IPR018060">
    <property type="entry name" value="HTH_AraC"/>
</dbReference>
<name>A0ABT2NH18_9RHOB</name>
<gene>
    <name evidence="4" type="ORF">N5I32_01600</name>
</gene>
<evidence type="ECO:0000313" key="5">
    <source>
        <dbReference type="Proteomes" id="UP001205601"/>
    </source>
</evidence>
<dbReference type="Pfam" id="PF12833">
    <property type="entry name" value="HTH_18"/>
    <property type="match status" value="1"/>
</dbReference>
<dbReference type="SUPFAM" id="SSF46689">
    <property type="entry name" value="Homeodomain-like"/>
    <property type="match status" value="2"/>
</dbReference>
<dbReference type="SMART" id="SM00342">
    <property type="entry name" value="HTH_ARAC"/>
    <property type="match status" value="1"/>
</dbReference>
<protein>
    <submittedName>
        <fullName evidence="4">GlxA family transcriptional regulator</fullName>
    </submittedName>
</protein>
<dbReference type="PANTHER" id="PTHR43130:SF3">
    <property type="entry name" value="HTH-TYPE TRANSCRIPTIONAL REGULATOR RV1931C"/>
    <property type="match status" value="1"/>
</dbReference>
<dbReference type="InterPro" id="IPR052158">
    <property type="entry name" value="INH-QAR"/>
</dbReference>
<sequence>MSKIRTSRPAPPPAPGQPAAPVTRVAFLVVPRFNMTTMMTMIEVMRIANYLSPSPLYRWEVLSFDGEEITASNGFTVRAQKPDEHVHRNETIFVLGSWNAETYRNPQTLAWIRRQARGGQRICSVELGCYLVARAGLLAGKRATTHWSWMSGFGEQFDEITVTEQLFTMDGQMMTCSGGLAGVDLMLRLVGDAHGERLAGEIADQMLYHPIRPGTAPQRRTMGRGMETLAPMVREAIHLIEKNIAEPMAVPAIAEHLGVSQRQLERQFKASIGCTVVQFGLLLRLQHARVLLIATDLSVREIATASGFNTLSHFAFSFGKCFGRRPSDYRQAWPEQDATPSWPGTLSKFLEALENRGSAKPMQILRKTSG</sequence>
<dbReference type="InterPro" id="IPR029062">
    <property type="entry name" value="Class_I_gatase-like"/>
</dbReference>
<feature type="domain" description="HTH araC/xylS-type" evidence="3">
    <location>
        <begin position="234"/>
        <end position="332"/>
    </location>
</feature>
<accession>A0ABT2NH18</accession>
<proteinExistence type="predicted"/>
<dbReference type="CDD" id="cd03136">
    <property type="entry name" value="GATase1_AraC_ArgR_like"/>
    <property type="match status" value="1"/>
</dbReference>
<organism evidence="4 5">
    <name type="scientific">Albidovulum sediminis</name>
    <dbReference type="NCBI Taxonomy" id="3066345"/>
    <lineage>
        <taxon>Bacteria</taxon>
        <taxon>Pseudomonadati</taxon>
        <taxon>Pseudomonadota</taxon>
        <taxon>Alphaproteobacteria</taxon>
        <taxon>Rhodobacterales</taxon>
        <taxon>Paracoccaceae</taxon>
        <taxon>Albidovulum</taxon>
    </lineage>
</organism>
<dbReference type="InterPro" id="IPR009057">
    <property type="entry name" value="Homeodomain-like_sf"/>
</dbReference>
<dbReference type="Gene3D" id="3.40.50.880">
    <property type="match status" value="1"/>
</dbReference>
<dbReference type="PROSITE" id="PS01124">
    <property type="entry name" value="HTH_ARAC_FAMILY_2"/>
    <property type="match status" value="1"/>
</dbReference>
<evidence type="ECO:0000313" key="4">
    <source>
        <dbReference type="EMBL" id="MCT8328202.1"/>
    </source>
</evidence>
<dbReference type="EMBL" id="JAOCQF010000001">
    <property type="protein sequence ID" value="MCT8328202.1"/>
    <property type="molecule type" value="Genomic_DNA"/>
</dbReference>
<dbReference type="InterPro" id="IPR002818">
    <property type="entry name" value="DJ-1/PfpI"/>
</dbReference>
<dbReference type="Proteomes" id="UP001205601">
    <property type="component" value="Unassembled WGS sequence"/>
</dbReference>
<reference evidence="5" key="1">
    <citation type="submission" date="2023-07" db="EMBL/GenBank/DDBJ databases">
        <title>Defluviimonas sediminis sp. nov., isolated from mangrove sediment.</title>
        <authorList>
            <person name="Liu L."/>
            <person name="Li J."/>
            <person name="Huang Y."/>
            <person name="Pan J."/>
            <person name="Li M."/>
        </authorList>
    </citation>
    <scope>NUCLEOTIDE SEQUENCE [LARGE SCALE GENOMIC DNA]</scope>
    <source>
        <strain evidence="5">FT324</strain>
    </source>
</reference>
<evidence type="ECO:0000256" key="2">
    <source>
        <dbReference type="ARBA" id="ARBA00023163"/>
    </source>
</evidence>
<keyword evidence="1" id="KW-0805">Transcription regulation</keyword>
<evidence type="ECO:0000259" key="3">
    <source>
        <dbReference type="PROSITE" id="PS01124"/>
    </source>
</evidence>
<evidence type="ECO:0000256" key="1">
    <source>
        <dbReference type="ARBA" id="ARBA00023015"/>
    </source>
</evidence>
<comment type="caution">
    <text evidence="4">The sequence shown here is derived from an EMBL/GenBank/DDBJ whole genome shotgun (WGS) entry which is preliminary data.</text>
</comment>